<gene>
    <name evidence="3" type="ORF">FCIRC_7574</name>
</gene>
<dbReference type="Gene3D" id="3.40.50.300">
    <property type="entry name" value="P-loop containing nucleotide triphosphate hydrolases"/>
    <property type="match status" value="1"/>
</dbReference>
<accession>A0A8H5TPY6</accession>
<dbReference type="Pfam" id="PF22942">
    <property type="entry name" value="DUF7025"/>
    <property type="match status" value="1"/>
</dbReference>
<reference evidence="3 4" key="2">
    <citation type="submission" date="2020-05" db="EMBL/GenBank/DDBJ databases">
        <title>Identification and distribution of gene clusters putatively required for synthesis of sphingolipid metabolism inhibitors in phylogenetically diverse species of the filamentous fungus Fusarium.</title>
        <authorList>
            <person name="Kim H.-S."/>
            <person name="Busman M."/>
            <person name="Brown D.W."/>
            <person name="Divon H."/>
            <person name="Uhlig S."/>
            <person name="Proctor R.H."/>
        </authorList>
    </citation>
    <scope>NUCLEOTIDE SEQUENCE [LARGE SCALE GENOMIC DNA]</scope>
    <source>
        <strain evidence="3 4">NRRL 25331</strain>
    </source>
</reference>
<dbReference type="SMART" id="SM00382">
    <property type="entry name" value="AAA"/>
    <property type="match status" value="1"/>
</dbReference>
<reference evidence="4" key="1">
    <citation type="journal article" date="2020" name="BMC Genomics">
        <title>Correction to: Identification and distribution of gene clusters required for synthesis of sphingolipid metabolism inhibitors in diverse species of the filamentous fungus Fusarium.</title>
        <authorList>
            <person name="Kim H.S."/>
            <person name="Lohmar J.M."/>
            <person name="Busman M."/>
            <person name="Brown D.W."/>
            <person name="Naumann T.A."/>
            <person name="Divon H.H."/>
            <person name="Lysoe E."/>
            <person name="Uhlig S."/>
            <person name="Proctor R.H."/>
        </authorList>
    </citation>
    <scope>NUCLEOTIDE SEQUENCE [LARGE SCALE GENOMIC DNA]</scope>
    <source>
        <strain evidence="4">NRRL 25331</strain>
    </source>
</reference>
<name>A0A8H5TPY6_FUSCI</name>
<dbReference type="InterPro" id="IPR027417">
    <property type="entry name" value="P-loop_NTPase"/>
</dbReference>
<dbReference type="InterPro" id="IPR054289">
    <property type="entry name" value="DUF7025"/>
</dbReference>
<organism evidence="3 4">
    <name type="scientific">Fusarium circinatum</name>
    <name type="common">Pitch canker fungus</name>
    <name type="synonym">Gibberella circinata</name>
    <dbReference type="NCBI Taxonomy" id="48490"/>
    <lineage>
        <taxon>Eukaryota</taxon>
        <taxon>Fungi</taxon>
        <taxon>Dikarya</taxon>
        <taxon>Ascomycota</taxon>
        <taxon>Pezizomycotina</taxon>
        <taxon>Sordariomycetes</taxon>
        <taxon>Hypocreomycetidae</taxon>
        <taxon>Hypocreales</taxon>
        <taxon>Nectriaceae</taxon>
        <taxon>Fusarium</taxon>
        <taxon>Fusarium fujikuroi species complex</taxon>
    </lineage>
</organism>
<sequence>MSPDTKLYKHRCRYESCPERWSRFPTNEADQNDIEQTTLKDPIVHRHIFNDLKWQTESFTIQSSGMRAVISTVLDKYQDLDLDVEKWTFKPPFMPLVHRWDRLLSLCKSGDEGHEPEAAAKLLEFLTPILAPKVDALVKTRETGNVMFDDLWQIFAPHEFVITKFYGVEVVCRVTKYELVEQPPKPSYWEIHMEYIDWNGNRCGYAKTMIIIPEFAAYRRVTSLPAYPLSFHNSPSKIRKQMTERGRKFEALRGYHFQTCSGSKILLPPGRSEERPVSGRVIIDAHAYYMTNDIVKPDLAPLVDADQVGQKKKSDKKKSKAHECDWGCDVEYHVRDDDDSDDSDTPSETNTPVEGNTEMTVKAPNDTAGRSEDLEPLADDLCLVATPWLKGFDLKTKEWAQFYVDNLTPVVWNDAAFNHLVLPGMEKQLAWEFVENKTLANSFDDFIQDKGRGIIILMFGPPGVGKTYTAEAVAEKARVPLYSMSAGDLGTVPKEVELALERALNLCGLWNAMLLLDEADVFLGARTDSDLARNELVAVFLTKLEYYTGVCFLTTNRTASIDTAFQSRVDLFLPYRDLTFEARKKVWQNFITRAGGTQVEIPDEDMNELAEMKLNGREIKNLIKSAHLLGLKNGGVIQVDRLLMLAQNRVAALVRWTVEEDILLIAMVDNNNNGSA</sequence>
<dbReference type="PANTHER" id="PTHR46411:SF3">
    <property type="entry name" value="AAA+ ATPASE DOMAIN-CONTAINING PROTEIN"/>
    <property type="match status" value="1"/>
</dbReference>
<proteinExistence type="predicted"/>
<dbReference type="EMBL" id="JAAQPE010000244">
    <property type="protein sequence ID" value="KAF5675101.1"/>
    <property type="molecule type" value="Genomic_DNA"/>
</dbReference>
<dbReference type="Proteomes" id="UP000572754">
    <property type="component" value="Unassembled WGS sequence"/>
</dbReference>
<dbReference type="GO" id="GO:0016887">
    <property type="term" value="F:ATP hydrolysis activity"/>
    <property type="evidence" value="ECO:0007669"/>
    <property type="project" value="InterPro"/>
</dbReference>
<keyword evidence="4" id="KW-1185">Reference proteome</keyword>
<dbReference type="AlphaFoldDB" id="A0A8H5TPY6"/>
<feature type="region of interest" description="Disordered" evidence="1">
    <location>
        <begin position="335"/>
        <end position="372"/>
    </location>
</feature>
<dbReference type="SUPFAM" id="SSF52540">
    <property type="entry name" value="P-loop containing nucleoside triphosphate hydrolases"/>
    <property type="match status" value="1"/>
</dbReference>
<dbReference type="PANTHER" id="PTHR46411">
    <property type="entry name" value="FAMILY ATPASE, PUTATIVE-RELATED"/>
    <property type="match status" value="1"/>
</dbReference>
<feature type="domain" description="AAA+ ATPase" evidence="2">
    <location>
        <begin position="452"/>
        <end position="579"/>
    </location>
</feature>
<comment type="caution">
    <text evidence="3">The sequence shown here is derived from an EMBL/GenBank/DDBJ whole genome shotgun (WGS) entry which is preliminary data.</text>
</comment>
<feature type="compositionally biased region" description="Polar residues" evidence="1">
    <location>
        <begin position="346"/>
        <end position="359"/>
    </location>
</feature>
<dbReference type="CDD" id="cd19481">
    <property type="entry name" value="RecA-like_protease"/>
    <property type="match status" value="1"/>
</dbReference>
<protein>
    <submittedName>
        <fullName evidence="3">Fidgetin 1</fullName>
    </submittedName>
</protein>
<evidence type="ECO:0000259" key="2">
    <source>
        <dbReference type="SMART" id="SM00382"/>
    </source>
</evidence>
<evidence type="ECO:0000256" key="1">
    <source>
        <dbReference type="SAM" id="MobiDB-lite"/>
    </source>
</evidence>
<evidence type="ECO:0000313" key="4">
    <source>
        <dbReference type="Proteomes" id="UP000572754"/>
    </source>
</evidence>
<dbReference type="GO" id="GO:0005524">
    <property type="term" value="F:ATP binding"/>
    <property type="evidence" value="ECO:0007669"/>
    <property type="project" value="InterPro"/>
</dbReference>
<dbReference type="Pfam" id="PF00004">
    <property type="entry name" value="AAA"/>
    <property type="match status" value="1"/>
</dbReference>
<evidence type="ECO:0000313" key="3">
    <source>
        <dbReference type="EMBL" id="KAF5675101.1"/>
    </source>
</evidence>
<dbReference type="InterPro" id="IPR003593">
    <property type="entry name" value="AAA+_ATPase"/>
</dbReference>
<dbReference type="InterPro" id="IPR003959">
    <property type="entry name" value="ATPase_AAA_core"/>
</dbReference>